<evidence type="ECO:0000256" key="9">
    <source>
        <dbReference type="ARBA" id="ARBA00023141"/>
    </source>
</evidence>
<dbReference type="InterPro" id="IPR003099">
    <property type="entry name" value="Prephen_DH"/>
</dbReference>
<evidence type="ECO:0000256" key="6">
    <source>
        <dbReference type="ARBA" id="ARBA00022605"/>
    </source>
</evidence>
<sequence length="360" mass="39331">MKILIIGLGLIGSSLAQAIKKGHPNYYLIGSDTNQASLKYAQSSSLVDETTTDFTTSAPRADVIILATPVQVIITDLQILAQLPLKPQVLITDVGSTKQQIMQAAQAVQKRGFTFIGGHPMAGSHRSGVAAGSVQLLENAFYFLVPEAASSRAVSQLKNLLCATHNQWLVVDSRQHDRIVGQISHLPHIMAAALVNQAQTELQDFPLGLKIAAGGFKSTTRIASSDPQMWTDILLTNNHLLITQLQDYIQKLIQIKKALQNQEPLEIKAFFTKARNTRQQLTKNPNKDFCLTLTITDGPEAIKNIVDILFSANLNLINIHISPIKQDNTSHLQLSFNNQTNLSKATNLLKAAGYQILGSD</sequence>
<dbReference type="FunFam" id="1.10.3660.10:FF:000003">
    <property type="entry name" value="Prephenate dehydrogenase"/>
    <property type="match status" value="1"/>
</dbReference>
<evidence type="ECO:0000256" key="4">
    <source>
        <dbReference type="ARBA" id="ARBA00016891"/>
    </source>
</evidence>
<dbReference type="InterPro" id="IPR036291">
    <property type="entry name" value="NAD(P)-bd_dom_sf"/>
</dbReference>
<dbReference type="GO" id="GO:0070403">
    <property type="term" value="F:NAD+ binding"/>
    <property type="evidence" value="ECO:0007669"/>
    <property type="project" value="InterPro"/>
</dbReference>
<dbReference type="InterPro" id="IPR050812">
    <property type="entry name" value="Preph/Arog_dehydrog"/>
</dbReference>
<dbReference type="PATRIC" id="fig|1218508.4.peg.166"/>
<dbReference type="Gene3D" id="3.40.50.720">
    <property type="entry name" value="NAD(P)-binding Rossmann-like Domain"/>
    <property type="match status" value="1"/>
</dbReference>
<evidence type="ECO:0000313" key="12">
    <source>
        <dbReference type="EMBL" id="KJY51116.1"/>
    </source>
</evidence>
<dbReference type="STRING" id="1218508.JG29_01600"/>
<evidence type="ECO:0000256" key="7">
    <source>
        <dbReference type="ARBA" id="ARBA00023002"/>
    </source>
</evidence>
<keyword evidence="9" id="KW-0057">Aromatic amino acid biosynthesis</keyword>
<dbReference type="Pfam" id="PF20463">
    <property type="entry name" value="PDH_C"/>
    <property type="match status" value="1"/>
</dbReference>
<keyword evidence="5" id="KW-0827">Tyrosine biosynthesis</keyword>
<dbReference type="PANTHER" id="PTHR21363">
    <property type="entry name" value="PREPHENATE DEHYDROGENASE"/>
    <property type="match status" value="1"/>
</dbReference>
<dbReference type="GO" id="GO:0004665">
    <property type="term" value="F:prephenate dehydrogenase (NADP+) activity"/>
    <property type="evidence" value="ECO:0007669"/>
    <property type="project" value="InterPro"/>
</dbReference>
<name>A0A0F4L0L4_9LACO</name>
<evidence type="ECO:0000256" key="2">
    <source>
        <dbReference type="ARBA" id="ARBA00007964"/>
    </source>
</evidence>
<evidence type="ECO:0000256" key="8">
    <source>
        <dbReference type="ARBA" id="ARBA00023027"/>
    </source>
</evidence>
<evidence type="ECO:0000259" key="11">
    <source>
        <dbReference type="PROSITE" id="PS51176"/>
    </source>
</evidence>
<comment type="catalytic activity">
    <reaction evidence="10">
        <text>prephenate + NAD(+) = 3-(4-hydroxyphenyl)pyruvate + CO2 + NADH</text>
        <dbReference type="Rhea" id="RHEA:13869"/>
        <dbReference type="ChEBI" id="CHEBI:16526"/>
        <dbReference type="ChEBI" id="CHEBI:29934"/>
        <dbReference type="ChEBI" id="CHEBI:36242"/>
        <dbReference type="ChEBI" id="CHEBI:57540"/>
        <dbReference type="ChEBI" id="CHEBI:57945"/>
        <dbReference type="EC" id="1.3.1.12"/>
    </reaction>
</comment>
<proteinExistence type="inferred from homology"/>
<dbReference type="GO" id="GO:0008977">
    <property type="term" value="F:prephenate dehydrogenase (NAD+) activity"/>
    <property type="evidence" value="ECO:0007669"/>
    <property type="project" value="UniProtKB-EC"/>
</dbReference>
<dbReference type="RefSeq" id="WP_045922073.1">
    <property type="nucleotide sequence ID" value="NZ_JBHTHW010000004.1"/>
</dbReference>
<dbReference type="PROSITE" id="PS51176">
    <property type="entry name" value="PDH_ADH"/>
    <property type="match status" value="1"/>
</dbReference>
<evidence type="ECO:0000256" key="10">
    <source>
        <dbReference type="ARBA" id="ARBA00049260"/>
    </source>
</evidence>
<organism evidence="12 13">
    <name type="scientific">Bombilactobacillus mellis</name>
    <dbReference type="NCBI Taxonomy" id="1218508"/>
    <lineage>
        <taxon>Bacteria</taxon>
        <taxon>Bacillati</taxon>
        <taxon>Bacillota</taxon>
        <taxon>Bacilli</taxon>
        <taxon>Lactobacillales</taxon>
        <taxon>Lactobacillaceae</taxon>
        <taxon>Bombilactobacillus</taxon>
    </lineage>
</organism>
<dbReference type="SUPFAM" id="SSF51735">
    <property type="entry name" value="NAD(P)-binding Rossmann-fold domains"/>
    <property type="match status" value="1"/>
</dbReference>
<dbReference type="InterPro" id="IPR046825">
    <property type="entry name" value="PDH_C"/>
</dbReference>
<evidence type="ECO:0000256" key="1">
    <source>
        <dbReference type="ARBA" id="ARBA00005067"/>
    </source>
</evidence>
<keyword evidence="13" id="KW-1185">Reference proteome</keyword>
<dbReference type="EC" id="1.3.1.12" evidence="3"/>
<gene>
    <name evidence="12" type="ORF">JG29_01600</name>
</gene>
<accession>A0A0F4L0L4</accession>
<dbReference type="PANTHER" id="PTHR21363:SF0">
    <property type="entry name" value="PREPHENATE DEHYDROGENASE [NADP(+)]"/>
    <property type="match status" value="1"/>
</dbReference>
<dbReference type="HOGENOM" id="CLU_055968_2_1_9"/>
<dbReference type="GO" id="GO:0006571">
    <property type="term" value="P:tyrosine biosynthetic process"/>
    <property type="evidence" value="ECO:0007669"/>
    <property type="project" value="UniProtKB-KW"/>
</dbReference>
<dbReference type="InterPro" id="IPR046826">
    <property type="entry name" value="PDH_N"/>
</dbReference>
<dbReference type="Proteomes" id="UP000033695">
    <property type="component" value="Unassembled WGS sequence"/>
</dbReference>
<dbReference type="Pfam" id="PF02153">
    <property type="entry name" value="PDH_N"/>
    <property type="match status" value="1"/>
</dbReference>
<dbReference type="EMBL" id="JXBZ01000002">
    <property type="protein sequence ID" value="KJY51116.1"/>
    <property type="molecule type" value="Genomic_DNA"/>
</dbReference>
<protein>
    <recommendedName>
        <fullName evidence="4">Prephenate dehydrogenase</fullName>
        <ecNumber evidence="3">1.3.1.12</ecNumber>
    </recommendedName>
</protein>
<comment type="similarity">
    <text evidence="2">Belongs to the prephenate/arogenate dehydrogenase family.</text>
</comment>
<evidence type="ECO:0000313" key="13">
    <source>
        <dbReference type="Proteomes" id="UP000033695"/>
    </source>
</evidence>
<dbReference type="Gene3D" id="1.10.3660.10">
    <property type="entry name" value="6-phosphogluconate dehydrogenase C-terminal like domain"/>
    <property type="match status" value="1"/>
</dbReference>
<dbReference type="InterPro" id="IPR008927">
    <property type="entry name" value="6-PGluconate_DH-like_C_sf"/>
</dbReference>
<feature type="domain" description="Prephenate/arogenate dehydrogenase" evidence="11">
    <location>
        <begin position="1"/>
        <end position="289"/>
    </location>
</feature>
<reference evidence="12 13" key="1">
    <citation type="submission" date="2014-12" db="EMBL/GenBank/DDBJ databases">
        <title>Comparative genomics of the lactic acid bacteria isolated from the honey bee gut.</title>
        <authorList>
            <person name="Ellegaard K.M."/>
            <person name="Tamarit D."/>
            <person name="Javelind E."/>
            <person name="Olofsson T."/>
            <person name="Andersson S.G."/>
            <person name="Vasquez A."/>
        </authorList>
    </citation>
    <scope>NUCLEOTIDE SEQUENCE [LARGE SCALE GENOMIC DNA]</scope>
    <source>
        <strain evidence="12 13">Hon2</strain>
    </source>
</reference>
<comment type="caution">
    <text evidence="12">The sequence shown here is derived from an EMBL/GenBank/DDBJ whole genome shotgun (WGS) entry which is preliminary data.</text>
</comment>
<dbReference type="FunFam" id="3.40.50.720:FF:000208">
    <property type="entry name" value="Prephenate dehydrogenase"/>
    <property type="match status" value="1"/>
</dbReference>
<keyword evidence="6" id="KW-0028">Amino-acid biosynthesis</keyword>
<dbReference type="SUPFAM" id="SSF48179">
    <property type="entry name" value="6-phosphogluconate dehydrogenase C-terminal domain-like"/>
    <property type="match status" value="1"/>
</dbReference>
<evidence type="ECO:0000256" key="3">
    <source>
        <dbReference type="ARBA" id="ARBA00012068"/>
    </source>
</evidence>
<keyword evidence="8" id="KW-0520">NAD</keyword>
<evidence type="ECO:0000256" key="5">
    <source>
        <dbReference type="ARBA" id="ARBA00022498"/>
    </source>
</evidence>
<keyword evidence="7" id="KW-0560">Oxidoreductase</keyword>
<comment type="pathway">
    <text evidence="1">Amino-acid biosynthesis; L-tyrosine biosynthesis; (4-hydroxyphenyl)pyruvate from prephenate (NAD(+) route): step 1/1.</text>
</comment>
<dbReference type="AlphaFoldDB" id="A0A0F4L0L4"/>